<evidence type="ECO:0000313" key="4">
    <source>
        <dbReference type="Proteomes" id="UP000001514"/>
    </source>
</evidence>
<reference evidence="3 4" key="1">
    <citation type="journal article" date="2011" name="Science">
        <title>The Selaginella genome identifies genetic changes associated with the evolution of vascular plants.</title>
        <authorList>
            <person name="Banks J.A."/>
            <person name="Nishiyama T."/>
            <person name="Hasebe M."/>
            <person name="Bowman J.L."/>
            <person name="Gribskov M."/>
            <person name="dePamphilis C."/>
            <person name="Albert V.A."/>
            <person name="Aono N."/>
            <person name="Aoyama T."/>
            <person name="Ambrose B.A."/>
            <person name="Ashton N.W."/>
            <person name="Axtell M.J."/>
            <person name="Barker E."/>
            <person name="Barker M.S."/>
            <person name="Bennetzen J.L."/>
            <person name="Bonawitz N.D."/>
            <person name="Chapple C."/>
            <person name="Cheng C."/>
            <person name="Correa L.G."/>
            <person name="Dacre M."/>
            <person name="DeBarry J."/>
            <person name="Dreyer I."/>
            <person name="Elias M."/>
            <person name="Engstrom E.M."/>
            <person name="Estelle M."/>
            <person name="Feng L."/>
            <person name="Finet C."/>
            <person name="Floyd S.K."/>
            <person name="Frommer W.B."/>
            <person name="Fujita T."/>
            <person name="Gramzow L."/>
            <person name="Gutensohn M."/>
            <person name="Harholt J."/>
            <person name="Hattori M."/>
            <person name="Heyl A."/>
            <person name="Hirai T."/>
            <person name="Hiwatashi Y."/>
            <person name="Ishikawa M."/>
            <person name="Iwata M."/>
            <person name="Karol K.G."/>
            <person name="Koehler B."/>
            <person name="Kolukisaoglu U."/>
            <person name="Kubo M."/>
            <person name="Kurata T."/>
            <person name="Lalonde S."/>
            <person name="Li K."/>
            <person name="Li Y."/>
            <person name="Litt A."/>
            <person name="Lyons E."/>
            <person name="Manning G."/>
            <person name="Maruyama T."/>
            <person name="Michael T.P."/>
            <person name="Mikami K."/>
            <person name="Miyazaki S."/>
            <person name="Morinaga S."/>
            <person name="Murata T."/>
            <person name="Mueller-Roeber B."/>
            <person name="Nelson D.R."/>
            <person name="Obara M."/>
            <person name="Oguri Y."/>
            <person name="Olmstead R.G."/>
            <person name="Onodera N."/>
            <person name="Petersen B.L."/>
            <person name="Pils B."/>
            <person name="Prigge M."/>
            <person name="Rensing S.A."/>
            <person name="Riano-Pachon D.M."/>
            <person name="Roberts A.W."/>
            <person name="Sato Y."/>
            <person name="Scheller H.V."/>
            <person name="Schulz B."/>
            <person name="Schulz C."/>
            <person name="Shakirov E.V."/>
            <person name="Shibagaki N."/>
            <person name="Shinohara N."/>
            <person name="Shippen D.E."/>
            <person name="Soerensen I."/>
            <person name="Sotooka R."/>
            <person name="Sugimoto N."/>
            <person name="Sugita M."/>
            <person name="Sumikawa N."/>
            <person name="Tanurdzic M."/>
            <person name="Theissen G."/>
            <person name="Ulvskov P."/>
            <person name="Wakazuki S."/>
            <person name="Weng J.K."/>
            <person name="Willats W.W."/>
            <person name="Wipf D."/>
            <person name="Wolf P.G."/>
            <person name="Yang L."/>
            <person name="Zimmer A.D."/>
            <person name="Zhu Q."/>
            <person name="Mitros T."/>
            <person name="Hellsten U."/>
            <person name="Loque D."/>
            <person name="Otillar R."/>
            <person name="Salamov A."/>
            <person name="Schmutz J."/>
            <person name="Shapiro H."/>
            <person name="Lindquist E."/>
            <person name="Lucas S."/>
            <person name="Rokhsar D."/>
            <person name="Grigoriev I.V."/>
        </authorList>
    </citation>
    <scope>NUCLEOTIDE SEQUENCE [LARGE SCALE GENOMIC DNA]</scope>
</reference>
<keyword evidence="2" id="KW-0732">Signal</keyword>
<dbReference type="Proteomes" id="UP000001514">
    <property type="component" value="Unassembled WGS sequence"/>
</dbReference>
<evidence type="ECO:0000256" key="1">
    <source>
        <dbReference type="SAM" id="MobiDB-lite"/>
    </source>
</evidence>
<dbReference type="AlphaFoldDB" id="D8S8D9"/>
<feature type="signal peptide" evidence="2">
    <location>
        <begin position="1"/>
        <end position="26"/>
    </location>
</feature>
<keyword evidence="4" id="KW-1185">Reference proteome</keyword>
<dbReference type="HOGENOM" id="CLU_2162777_0_0_1"/>
<dbReference type="EMBL" id="GL377606">
    <property type="protein sequence ID" value="EFJ19510.1"/>
    <property type="molecule type" value="Genomic_DNA"/>
</dbReference>
<name>D8S8D9_SELML</name>
<feature type="chain" id="PRO_5003122490" evidence="2">
    <location>
        <begin position="27"/>
        <end position="111"/>
    </location>
</feature>
<gene>
    <name evidence="3" type="ORF">SELMODRAFT_419271</name>
</gene>
<sequence length="111" mass="12316">MGKFRFALLLLSLITTAGLVVQSCESRFLENDHGGLAFKELEDVIFSNDETSSLPSQRFEEQENLSSIPFESGCEPFDASPICRRRGLSEQDDDYTLPAANVRDEPALSPT</sequence>
<dbReference type="Gramene" id="EFJ19510">
    <property type="protein sequence ID" value="EFJ19510"/>
    <property type="gene ID" value="SELMODRAFT_419271"/>
</dbReference>
<dbReference type="InParanoid" id="D8S8D9"/>
<dbReference type="PROSITE" id="PS51257">
    <property type="entry name" value="PROKAR_LIPOPROTEIN"/>
    <property type="match status" value="1"/>
</dbReference>
<feature type="compositionally biased region" description="Basic and acidic residues" evidence="1">
    <location>
        <begin position="102"/>
        <end position="111"/>
    </location>
</feature>
<evidence type="ECO:0000256" key="2">
    <source>
        <dbReference type="SAM" id="SignalP"/>
    </source>
</evidence>
<dbReference type="KEGG" id="smo:SELMODRAFT_419271"/>
<protein>
    <submittedName>
        <fullName evidence="3">Uncharacterized protein</fullName>
    </submittedName>
</protein>
<feature type="region of interest" description="Disordered" evidence="1">
    <location>
        <begin position="88"/>
        <end position="111"/>
    </location>
</feature>
<evidence type="ECO:0000313" key="3">
    <source>
        <dbReference type="EMBL" id="EFJ19510.1"/>
    </source>
</evidence>
<proteinExistence type="predicted"/>
<accession>D8S8D9</accession>
<organism evidence="4">
    <name type="scientific">Selaginella moellendorffii</name>
    <name type="common">Spikemoss</name>
    <dbReference type="NCBI Taxonomy" id="88036"/>
    <lineage>
        <taxon>Eukaryota</taxon>
        <taxon>Viridiplantae</taxon>
        <taxon>Streptophyta</taxon>
        <taxon>Embryophyta</taxon>
        <taxon>Tracheophyta</taxon>
        <taxon>Lycopodiopsida</taxon>
        <taxon>Selaginellales</taxon>
        <taxon>Selaginellaceae</taxon>
        <taxon>Selaginella</taxon>
    </lineage>
</organism>